<name>A0A7G6T5Q0_9HYPH</name>
<proteinExistence type="predicted"/>
<dbReference type="Gene3D" id="2.30.130.30">
    <property type="entry name" value="Hypothetical protein"/>
    <property type="match status" value="1"/>
</dbReference>
<dbReference type="SUPFAM" id="SSF88697">
    <property type="entry name" value="PUA domain-like"/>
    <property type="match status" value="1"/>
</dbReference>
<reference evidence="2" key="1">
    <citation type="journal article" date="2020" name="Mol. Plant Microbe">
        <title>Rhizobial microsymbionts of the narrowly endemic Oxytropis species growing in Kamchatka are characterized by significant genetic diversity and possess a set of genes that are associated with T3SS and T6SS secretion systems and can affect the development of symbiosis.</title>
        <authorList>
            <person name="Safronova V."/>
            <person name="Guro P."/>
            <person name="Sazanova A."/>
            <person name="Kuznetsova I."/>
            <person name="Belimov A."/>
            <person name="Yakubov V."/>
            <person name="Chirak E."/>
            <person name="Afonin A."/>
            <person name="Gogolev Y."/>
            <person name="Andronov E."/>
            <person name="Tikhonovich I."/>
        </authorList>
    </citation>
    <scope>NUCLEOTIDE SEQUENCE [LARGE SCALE GENOMIC DNA]</scope>
    <source>
        <strain evidence="2">583</strain>
        <plasmid evidence="2">p_1</plasmid>
    </source>
</reference>
<evidence type="ECO:0000313" key="1">
    <source>
        <dbReference type="EMBL" id="QND62082.1"/>
    </source>
</evidence>
<protein>
    <submittedName>
        <fullName evidence="1">ASCH domain-containing protein</fullName>
    </submittedName>
</protein>
<dbReference type="AlphaFoldDB" id="A0A7G6T5Q0"/>
<dbReference type="EMBL" id="CP050299">
    <property type="protein sequence ID" value="QND62082.1"/>
    <property type="molecule type" value="Genomic_DNA"/>
</dbReference>
<dbReference type="RefSeq" id="WP_183455396.1">
    <property type="nucleotide sequence ID" value="NZ_CP050299.1"/>
</dbReference>
<sequence length="147" mass="16678">MNNLDLFRHDFVLSIKPEYATKIVSGQKKVELRRRFPYGTVTGAVMYIYASAPIQAVIGYATISTVEELPVESIWANYNDVAFIERDDFDAYYAERTSGFVIKLQDPVAVTEPVPLSILKERLGFTPPQSFAYADDAFRQLIRGSER</sequence>
<dbReference type="Proteomes" id="UP000515465">
    <property type="component" value="Plasmid p_1"/>
</dbReference>
<gene>
    <name evidence="1" type="ORF">HB778_39010</name>
</gene>
<organism evidence="1 2">
    <name type="scientific">Mesorhizobium huakuii</name>
    <dbReference type="NCBI Taxonomy" id="28104"/>
    <lineage>
        <taxon>Bacteria</taxon>
        <taxon>Pseudomonadati</taxon>
        <taxon>Pseudomonadota</taxon>
        <taxon>Alphaproteobacteria</taxon>
        <taxon>Hyphomicrobiales</taxon>
        <taxon>Phyllobacteriaceae</taxon>
        <taxon>Mesorhizobium</taxon>
    </lineage>
</organism>
<accession>A0A7G6T5Q0</accession>
<geneLocation type="plasmid" evidence="1 2">
    <name>p_1</name>
</geneLocation>
<keyword evidence="1" id="KW-0614">Plasmid</keyword>
<dbReference type="InterPro" id="IPR015947">
    <property type="entry name" value="PUA-like_sf"/>
</dbReference>
<evidence type="ECO:0000313" key="2">
    <source>
        <dbReference type="Proteomes" id="UP000515465"/>
    </source>
</evidence>